<evidence type="ECO:0000256" key="1">
    <source>
        <dbReference type="SAM" id="MobiDB-lite"/>
    </source>
</evidence>
<reference evidence="2 3" key="1">
    <citation type="journal article" date="2024" name="G3 (Bethesda)">
        <title>Genome assembly of Hibiscus sabdariffa L. provides insights into metabolisms of medicinal natural products.</title>
        <authorList>
            <person name="Kim T."/>
        </authorList>
    </citation>
    <scope>NUCLEOTIDE SEQUENCE [LARGE SCALE GENOMIC DNA]</scope>
    <source>
        <strain evidence="2">TK-2024</strain>
        <tissue evidence="2">Old leaves</tissue>
    </source>
</reference>
<accession>A0ABR2NVK6</accession>
<dbReference type="PANTHER" id="PTHR37077">
    <property type="match status" value="1"/>
</dbReference>
<organism evidence="2 3">
    <name type="scientific">Hibiscus sabdariffa</name>
    <name type="common">roselle</name>
    <dbReference type="NCBI Taxonomy" id="183260"/>
    <lineage>
        <taxon>Eukaryota</taxon>
        <taxon>Viridiplantae</taxon>
        <taxon>Streptophyta</taxon>
        <taxon>Embryophyta</taxon>
        <taxon>Tracheophyta</taxon>
        <taxon>Spermatophyta</taxon>
        <taxon>Magnoliopsida</taxon>
        <taxon>eudicotyledons</taxon>
        <taxon>Gunneridae</taxon>
        <taxon>Pentapetalae</taxon>
        <taxon>rosids</taxon>
        <taxon>malvids</taxon>
        <taxon>Malvales</taxon>
        <taxon>Malvaceae</taxon>
        <taxon>Malvoideae</taxon>
        <taxon>Hibiscus</taxon>
    </lineage>
</organism>
<feature type="region of interest" description="Disordered" evidence="1">
    <location>
        <begin position="76"/>
        <end position="116"/>
    </location>
</feature>
<feature type="compositionally biased region" description="Acidic residues" evidence="1">
    <location>
        <begin position="100"/>
        <end position="109"/>
    </location>
</feature>
<sequence length="116" mass="13201">MRRRILLNCQLRWLDRIPRHTLGVWFCTRQHNLWSLVHTPHVCQEKCHLYPRLLLHGAKKHVDGDDDDNDGFDYAPAACIEGNGDDDDGDYDYAPAASLEGDDDDDDGSYDYAPAA</sequence>
<dbReference type="EMBL" id="JBBPBN010000097">
    <property type="protein sequence ID" value="KAK8979995.1"/>
    <property type="molecule type" value="Genomic_DNA"/>
</dbReference>
<name>A0ABR2NVK6_9ROSI</name>
<proteinExistence type="predicted"/>
<gene>
    <name evidence="2" type="ORF">V6N11_061216</name>
</gene>
<evidence type="ECO:0000313" key="3">
    <source>
        <dbReference type="Proteomes" id="UP001396334"/>
    </source>
</evidence>
<protein>
    <submittedName>
        <fullName evidence="2">Uncharacterized protein</fullName>
    </submittedName>
</protein>
<dbReference type="Proteomes" id="UP001396334">
    <property type="component" value="Unassembled WGS sequence"/>
</dbReference>
<evidence type="ECO:0000313" key="2">
    <source>
        <dbReference type="EMBL" id="KAK8979995.1"/>
    </source>
</evidence>
<dbReference type="PANTHER" id="PTHR37077:SF1">
    <property type="match status" value="1"/>
</dbReference>
<comment type="caution">
    <text evidence="2">The sequence shown here is derived from an EMBL/GenBank/DDBJ whole genome shotgun (WGS) entry which is preliminary data.</text>
</comment>
<keyword evidence="3" id="KW-1185">Reference proteome</keyword>